<feature type="region of interest" description="Disordered" evidence="1">
    <location>
        <begin position="769"/>
        <end position="790"/>
    </location>
</feature>
<dbReference type="OrthoDB" id="98077at2759"/>
<accession>A0A8E0VPS8</accession>
<sequence>DYAYSFLCGHVLGWQWHPEQRPAFSQIRSQLESMNTSASIEEQVALELARVNLDNVRCRMPSTETGFQAKSSAPHPPLPPRPPPPRRSTSCDRVLIETDPKRVSPTSDEGQLDSGVGETSFCGSKPMPFRSLAVSTAPRRPRPPQYQKLAISEENEDEERRSNTGNPVEPESQSSFEEHSGQNSFSATSSLGRKRAAPCPPRRTTPVKPFPNELTQQVFGTTRLPSCASSIDPQGEDDVFPLPPPSDLDFHGGSPAGRRRVLPQADHLAISPPPPPPPLMPPQSQDEFQLPSVMSTSGKAAARVRWFLLVSMRALLGKTAIFPSKSSLDPSVLKPARPAFSPNVNHVQTTIDYDLKPVKPPGLVKLSSCDKSYPTGELALSTGYGSGKSETKPFSGSKIEANGRLFCTHPSENRSAKNSLSAAANVDFRHELERRLQQQHQTQGNSYDRPSASLKLNKPSKPSFAEPKSYQGSSPTNTITCGFLTIPRKKSVQPSSVTQITTTVDRPVLRANPQNPLSPSTSPQTSSSAFCVLPVGQTHLRPIKGSSVQQQQQQQPQLQTQHQQPSTGIPRPALRSPKRSAPPWFNPQTANSSVSRGAANPCSLKPNEQSSKRLSWTGPDRLHRPSDAPAMRIQRFCLPTILSNSSTGLDSVEVTSQNQPPSSQVLIDRLMELVQRLEKLRTDDPEPEQVIACAEQLEVSRLDCSAFIDQANCSARAKFAFRDRYAPLQQLSASLRSNRSKQSPNPNKLISAAVAALQDILTALSKLSDDESNTSGAVDDHEVEAEDEQVRSIDGLHNPVSRPLHFAAVPTKLPQRVLE</sequence>
<feature type="compositionally biased region" description="Low complexity" evidence="1">
    <location>
        <begin position="549"/>
        <end position="564"/>
    </location>
</feature>
<feature type="non-terminal residue" evidence="2">
    <location>
        <position position="1"/>
    </location>
</feature>
<feature type="compositionally biased region" description="Polar residues" evidence="1">
    <location>
        <begin position="438"/>
        <end position="448"/>
    </location>
</feature>
<gene>
    <name evidence="2" type="ORF">FBUS_05235</name>
</gene>
<evidence type="ECO:0008006" key="4">
    <source>
        <dbReference type="Google" id="ProtNLM"/>
    </source>
</evidence>
<dbReference type="Proteomes" id="UP000728185">
    <property type="component" value="Unassembled WGS sequence"/>
</dbReference>
<feature type="region of interest" description="Disordered" evidence="1">
    <location>
        <begin position="65"/>
        <end position="214"/>
    </location>
</feature>
<proteinExistence type="predicted"/>
<protein>
    <recommendedName>
        <fullName evidence="4">F-actin binding domain-containing protein</fullName>
    </recommendedName>
</protein>
<feature type="compositionally biased region" description="Polar residues" evidence="1">
    <location>
        <begin position="171"/>
        <end position="191"/>
    </location>
</feature>
<feature type="compositionally biased region" description="Polar residues" evidence="1">
    <location>
        <begin position="492"/>
        <end position="504"/>
    </location>
</feature>
<feature type="region of interest" description="Disordered" evidence="1">
    <location>
        <begin position="544"/>
        <end position="628"/>
    </location>
</feature>
<dbReference type="AlphaFoldDB" id="A0A8E0VPS8"/>
<feature type="region of interest" description="Disordered" evidence="1">
    <location>
        <begin position="490"/>
        <end position="528"/>
    </location>
</feature>
<evidence type="ECO:0000313" key="2">
    <source>
        <dbReference type="EMBL" id="KAA0200919.1"/>
    </source>
</evidence>
<comment type="caution">
    <text evidence="2">The sequence shown here is derived from an EMBL/GenBank/DDBJ whole genome shotgun (WGS) entry which is preliminary data.</text>
</comment>
<feature type="compositionally biased region" description="Polar residues" evidence="1">
    <location>
        <begin position="586"/>
        <end position="595"/>
    </location>
</feature>
<feature type="region of interest" description="Disordered" evidence="1">
    <location>
        <begin position="436"/>
        <end position="476"/>
    </location>
</feature>
<reference evidence="2" key="1">
    <citation type="submission" date="2019-05" db="EMBL/GenBank/DDBJ databases">
        <title>Annotation for the trematode Fasciolopsis buski.</title>
        <authorList>
            <person name="Choi Y.-J."/>
        </authorList>
    </citation>
    <scope>NUCLEOTIDE SEQUENCE</scope>
    <source>
        <strain evidence="2">HT</strain>
        <tissue evidence="2">Whole worm</tissue>
    </source>
</reference>
<feature type="compositionally biased region" description="Pro residues" evidence="1">
    <location>
        <begin position="74"/>
        <end position="86"/>
    </location>
</feature>
<keyword evidence="3" id="KW-1185">Reference proteome</keyword>
<feature type="compositionally biased region" description="Low complexity" evidence="1">
    <location>
        <begin position="512"/>
        <end position="528"/>
    </location>
</feature>
<name>A0A8E0VPS8_9TREM</name>
<organism evidence="2 3">
    <name type="scientific">Fasciolopsis buskii</name>
    <dbReference type="NCBI Taxonomy" id="27845"/>
    <lineage>
        <taxon>Eukaryota</taxon>
        <taxon>Metazoa</taxon>
        <taxon>Spiralia</taxon>
        <taxon>Lophotrochozoa</taxon>
        <taxon>Platyhelminthes</taxon>
        <taxon>Trematoda</taxon>
        <taxon>Digenea</taxon>
        <taxon>Plagiorchiida</taxon>
        <taxon>Echinostomata</taxon>
        <taxon>Echinostomatoidea</taxon>
        <taxon>Fasciolidae</taxon>
        <taxon>Fasciolopsis</taxon>
    </lineage>
</organism>
<evidence type="ECO:0000256" key="1">
    <source>
        <dbReference type="SAM" id="MobiDB-lite"/>
    </source>
</evidence>
<dbReference type="EMBL" id="LUCM01000208">
    <property type="protein sequence ID" value="KAA0200919.1"/>
    <property type="molecule type" value="Genomic_DNA"/>
</dbReference>
<evidence type="ECO:0000313" key="3">
    <source>
        <dbReference type="Proteomes" id="UP000728185"/>
    </source>
</evidence>